<dbReference type="AlphaFoldDB" id="A0A0E9VT10"/>
<accession>A0A0E9VT10</accession>
<dbReference type="EMBL" id="GBXM01027400">
    <property type="protein sequence ID" value="JAH81177.1"/>
    <property type="molecule type" value="Transcribed_RNA"/>
</dbReference>
<proteinExistence type="predicted"/>
<dbReference type="EMBL" id="GBXM01034373">
    <property type="protein sequence ID" value="JAH74204.1"/>
    <property type="molecule type" value="Transcribed_RNA"/>
</dbReference>
<protein>
    <submittedName>
        <fullName evidence="1">Uncharacterized protein</fullName>
    </submittedName>
</protein>
<reference evidence="1" key="1">
    <citation type="submission" date="2014-11" db="EMBL/GenBank/DDBJ databases">
        <authorList>
            <person name="Amaro Gonzalez C."/>
        </authorList>
    </citation>
    <scope>NUCLEOTIDE SEQUENCE</scope>
</reference>
<evidence type="ECO:0000313" key="1">
    <source>
        <dbReference type="EMBL" id="JAH81177.1"/>
    </source>
</evidence>
<name>A0A0E9VT10_ANGAN</name>
<sequence>MCAFAHAPSPDSWYSEDLLVLSSLISLISAATRVFIQHCLQCVIIQHSL</sequence>
<reference evidence="1" key="2">
    <citation type="journal article" date="2015" name="Fish Shellfish Immunol.">
        <title>Early steps in the European eel (Anguilla anguilla)-Vibrio vulnificus interaction in the gills: Role of the RtxA13 toxin.</title>
        <authorList>
            <person name="Callol A."/>
            <person name="Pajuelo D."/>
            <person name="Ebbesson L."/>
            <person name="Teles M."/>
            <person name="MacKenzie S."/>
            <person name="Amaro C."/>
        </authorList>
    </citation>
    <scope>NUCLEOTIDE SEQUENCE</scope>
</reference>
<organism evidence="1">
    <name type="scientific">Anguilla anguilla</name>
    <name type="common">European freshwater eel</name>
    <name type="synonym">Muraena anguilla</name>
    <dbReference type="NCBI Taxonomy" id="7936"/>
    <lineage>
        <taxon>Eukaryota</taxon>
        <taxon>Metazoa</taxon>
        <taxon>Chordata</taxon>
        <taxon>Craniata</taxon>
        <taxon>Vertebrata</taxon>
        <taxon>Euteleostomi</taxon>
        <taxon>Actinopterygii</taxon>
        <taxon>Neopterygii</taxon>
        <taxon>Teleostei</taxon>
        <taxon>Anguilliformes</taxon>
        <taxon>Anguillidae</taxon>
        <taxon>Anguilla</taxon>
    </lineage>
</organism>